<comment type="caution">
    <text evidence="2">The sequence shown here is derived from an EMBL/GenBank/DDBJ whole genome shotgun (WGS) entry which is preliminary data.</text>
</comment>
<proteinExistence type="predicted"/>
<evidence type="ECO:0000259" key="1">
    <source>
        <dbReference type="Pfam" id="PF12680"/>
    </source>
</evidence>
<evidence type="ECO:0000313" key="2">
    <source>
        <dbReference type="EMBL" id="ONH25220.1"/>
    </source>
</evidence>
<keyword evidence="3" id="KW-1185">Reference proteome</keyword>
<name>A0A1V2I3V5_9ACTN</name>
<dbReference type="RefSeq" id="WP_076820389.1">
    <property type="nucleotide sequence ID" value="NZ_MOMC01000062.1"/>
</dbReference>
<dbReference type="Proteomes" id="UP000188929">
    <property type="component" value="Unassembled WGS sequence"/>
</dbReference>
<dbReference type="Pfam" id="PF12680">
    <property type="entry name" value="SnoaL_2"/>
    <property type="match status" value="1"/>
</dbReference>
<dbReference type="STRING" id="1834516.BL253_28025"/>
<dbReference type="OrthoDB" id="9182871at2"/>
<organism evidence="2 3">
    <name type="scientific">Pseudofrankia asymbiotica</name>
    <dbReference type="NCBI Taxonomy" id="1834516"/>
    <lineage>
        <taxon>Bacteria</taxon>
        <taxon>Bacillati</taxon>
        <taxon>Actinomycetota</taxon>
        <taxon>Actinomycetes</taxon>
        <taxon>Frankiales</taxon>
        <taxon>Frankiaceae</taxon>
        <taxon>Pseudofrankia</taxon>
    </lineage>
</organism>
<dbReference type="SUPFAM" id="SSF54427">
    <property type="entry name" value="NTF2-like"/>
    <property type="match status" value="1"/>
</dbReference>
<dbReference type="InterPro" id="IPR037401">
    <property type="entry name" value="SnoaL-like"/>
</dbReference>
<sequence length="142" mass="15897">MDTEHNKAVVRELDELGNGGGDLGRLDALCTPDMVNHALAPNMPTGIEGTRQFLLRARRDQHPARWVESHIVAEGDLVVQFGVREHEWPGGTFRGFDVPSGTYRRDVAFAYRLVDGRISERWAVRDDLAMLLQLGALKPPPR</sequence>
<dbReference type="InterPro" id="IPR032710">
    <property type="entry name" value="NTF2-like_dom_sf"/>
</dbReference>
<dbReference type="EMBL" id="MOMC01000062">
    <property type="protein sequence ID" value="ONH25220.1"/>
    <property type="molecule type" value="Genomic_DNA"/>
</dbReference>
<accession>A0A1V2I3V5</accession>
<evidence type="ECO:0000313" key="3">
    <source>
        <dbReference type="Proteomes" id="UP000188929"/>
    </source>
</evidence>
<gene>
    <name evidence="2" type="ORF">BL253_28025</name>
</gene>
<protein>
    <recommendedName>
        <fullName evidence="1">SnoaL-like domain-containing protein</fullName>
    </recommendedName>
</protein>
<feature type="domain" description="SnoaL-like" evidence="1">
    <location>
        <begin position="20"/>
        <end position="120"/>
    </location>
</feature>
<dbReference type="AlphaFoldDB" id="A0A1V2I3V5"/>
<reference evidence="3" key="1">
    <citation type="submission" date="2016-10" db="EMBL/GenBank/DDBJ databases">
        <title>Frankia sp. NRRL B-16386 Genome sequencing.</title>
        <authorList>
            <person name="Ghodhbane-Gtari F."/>
            <person name="Swanson E."/>
            <person name="Gueddou A."/>
            <person name="Hezbri K."/>
            <person name="Ktari K."/>
            <person name="Nouioui I."/>
            <person name="Morris K."/>
            <person name="Simpson S."/>
            <person name="Abebe-Akele F."/>
            <person name="Thomas K."/>
            <person name="Gtari M."/>
            <person name="Tisa L.S."/>
        </authorList>
    </citation>
    <scope>NUCLEOTIDE SEQUENCE [LARGE SCALE GENOMIC DNA]</scope>
    <source>
        <strain evidence="3">NRRL B-16386</strain>
    </source>
</reference>
<dbReference type="Gene3D" id="3.10.450.50">
    <property type="match status" value="1"/>
</dbReference>